<dbReference type="AlphaFoldDB" id="A0A9P9WPB0"/>
<protein>
    <recommendedName>
        <fullName evidence="5">Carboxylesterase type B domain-containing protein</fullName>
    </recommendedName>
</protein>
<accession>A0A9P9WPB0</accession>
<dbReference type="PROSITE" id="PS00122">
    <property type="entry name" value="CARBOXYLESTERASE_B_1"/>
    <property type="match status" value="1"/>
</dbReference>
<sequence length="703" mass="75954">MKQPPRRAIGRPTYKKRFRAQGLAHAGEHSALAVPKSAGPTAGGDGEPQAQQQQPERDEGGITMPSTETPSVAGIDEAAMAPVRTRRSRASPTAILAMPLRGLHRRLRPWHLFVALGAAAVAMVLSIVLVHVRDQQRMAALIAVQVDEMGPGKVMPFAMLGSLLLYASVAAAALTRHHEQTPSDPSKARVNLGYAQYQGTVLGNGVGQYLGLRYARAPTGDLRWRAPVEPETIGGDQAADSFGKICLGISTSLPSNSEGTDCLFANVWSPANATAGSKLPVWLFIQGGGYTVNSNANYNGSQVVESSGGNIIFVNFNYRVGLWGFLASERMRTGADLNVGLLDQRMMMKWVKKHIAQFGGDPDHVVIHGVSAGAGSVALHMAAYGGKDEGLFQGAVASSVFFPAQPRVSDLEWQFDLVLSQTGCSDAEDPLACLRCQDEETLQAANVPSAFPGRPSTGLPLFYWTPSVDGDLIRDYPYVMFANGDFIDVPVIFGTDTNEGSYFGANASTEEEVAVFLQNNYPLLTTNETDKILEQYPLMDPLPLHNAWFPSASMAYGESTFICPSVHILDSLQTYGQGASRAWSYRYDVLSPENAAAGLGVPHTWETWAIFGPDSINGIGMGPPSYYGADAAIVPVVMDYLISFVQTLDPNADRFPAAPEWSTWGVSEQRLRFDTGNVSMEKIPEDLKSRCDLWKDLATITQQ</sequence>
<comment type="caution">
    <text evidence="6">The sequence shown here is derived from an EMBL/GenBank/DDBJ whole genome shotgun (WGS) entry which is preliminary data.</text>
</comment>
<keyword evidence="2" id="KW-0378">Hydrolase</keyword>
<dbReference type="InterPro" id="IPR029058">
    <property type="entry name" value="AB_hydrolase_fold"/>
</dbReference>
<keyword evidence="4" id="KW-0812">Transmembrane</keyword>
<dbReference type="Gene3D" id="3.40.50.1820">
    <property type="entry name" value="alpha/beta hydrolase"/>
    <property type="match status" value="1"/>
</dbReference>
<evidence type="ECO:0000313" key="6">
    <source>
        <dbReference type="EMBL" id="KAI1872637.1"/>
    </source>
</evidence>
<evidence type="ECO:0000313" key="7">
    <source>
        <dbReference type="Proteomes" id="UP000829685"/>
    </source>
</evidence>
<dbReference type="InterPro" id="IPR002018">
    <property type="entry name" value="CarbesteraseB"/>
</dbReference>
<dbReference type="InterPro" id="IPR050309">
    <property type="entry name" value="Type-B_Carboxylest/Lipase"/>
</dbReference>
<keyword evidence="4" id="KW-0472">Membrane</keyword>
<dbReference type="Proteomes" id="UP000829685">
    <property type="component" value="Unassembled WGS sequence"/>
</dbReference>
<dbReference type="GO" id="GO:0016787">
    <property type="term" value="F:hydrolase activity"/>
    <property type="evidence" value="ECO:0007669"/>
    <property type="project" value="UniProtKB-KW"/>
</dbReference>
<gene>
    <name evidence="6" type="ORF">JX265_005517</name>
</gene>
<evidence type="ECO:0000259" key="5">
    <source>
        <dbReference type="Pfam" id="PF00135"/>
    </source>
</evidence>
<evidence type="ECO:0000256" key="4">
    <source>
        <dbReference type="SAM" id="Phobius"/>
    </source>
</evidence>
<dbReference type="EMBL" id="JAFIMR010000011">
    <property type="protein sequence ID" value="KAI1872637.1"/>
    <property type="molecule type" value="Genomic_DNA"/>
</dbReference>
<evidence type="ECO:0000256" key="1">
    <source>
        <dbReference type="ARBA" id="ARBA00005964"/>
    </source>
</evidence>
<keyword evidence="4" id="KW-1133">Transmembrane helix</keyword>
<dbReference type="InterPro" id="IPR019826">
    <property type="entry name" value="Carboxylesterase_B_AS"/>
</dbReference>
<reference evidence="6" key="1">
    <citation type="submission" date="2021-03" db="EMBL/GenBank/DDBJ databases">
        <title>Revisited historic fungal species revealed as producer of novel bioactive compounds through whole genome sequencing and comparative genomics.</title>
        <authorList>
            <person name="Vignolle G.A."/>
            <person name="Hochenegger N."/>
            <person name="Mach R.L."/>
            <person name="Mach-Aigner A.R."/>
            <person name="Javad Rahimi M."/>
            <person name="Salim K.A."/>
            <person name="Chan C.M."/>
            <person name="Lim L.B.L."/>
            <person name="Cai F."/>
            <person name="Druzhinina I.S."/>
            <person name="U'Ren J.M."/>
            <person name="Derntl C."/>
        </authorList>
    </citation>
    <scope>NUCLEOTIDE SEQUENCE</scope>
    <source>
        <strain evidence="6">TUCIM 5799</strain>
    </source>
</reference>
<dbReference type="PANTHER" id="PTHR11559">
    <property type="entry name" value="CARBOXYLESTERASE"/>
    <property type="match status" value="1"/>
</dbReference>
<evidence type="ECO:0000256" key="2">
    <source>
        <dbReference type="ARBA" id="ARBA00022801"/>
    </source>
</evidence>
<feature type="transmembrane region" description="Helical" evidence="4">
    <location>
        <begin position="110"/>
        <end position="132"/>
    </location>
</feature>
<feature type="compositionally biased region" description="Basic residues" evidence="3">
    <location>
        <begin position="1"/>
        <end position="19"/>
    </location>
</feature>
<dbReference type="SUPFAM" id="SSF53474">
    <property type="entry name" value="alpha/beta-Hydrolases"/>
    <property type="match status" value="1"/>
</dbReference>
<proteinExistence type="inferred from homology"/>
<feature type="region of interest" description="Disordered" evidence="3">
    <location>
        <begin position="1"/>
        <end position="90"/>
    </location>
</feature>
<comment type="similarity">
    <text evidence="1">Belongs to the type-B carboxylesterase/lipase family.</text>
</comment>
<dbReference type="Pfam" id="PF00135">
    <property type="entry name" value="COesterase"/>
    <property type="match status" value="1"/>
</dbReference>
<organism evidence="6 7">
    <name type="scientific">Neoarthrinium moseri</name>
    <dbReference type="NCBI Taxonomy" id="1658444"/>
    <lineage>
        <taxon>Eukaryota</taxon>
        <taxon>Fungi</taxon>
        <taxon>Dikarya</taxon>
        <taxon>Ascomycota</taxon>
        <taxon>Pezizomycotina</taxon>
        <taxon>Sordariomycetes</taxon>
        <taxon>Xylariomycetidae</taxon>
        <taxon>Amphisphaeriales</taxon>
        <taxon>Apiosporaceae</taxon>
        <taxon>Neoarthrinium</taxon>
    </lineage>
</organism>
<keyword evidence="7" id="KW-1185">Reference proteome</keyword>
<name>A0A9P9WPB0_9PEZI</name>
<evidence type="ECO:0000256" key="3">
    <source>
        <dbReference type="SAM" id="MobiDB-lite"/>
    </source>
</evidence>
<feature type="domain" description="Carboxylesterase type B" evidence="5">
    <location>
        <begin position="192"/>
        <end position="683"/>
    </location>
</feature>